<dbReference type="AlphaFoldDB" id="Q9AEY9"/>
<feature type="compositionally biased region" description="Basic and acidic residues" evidence="1">
    <location>
        <begin position="29"/>
        <end position="39"/>
    </location>
</feature>
<geneLocation type="plasmid" evidence="2">
    <name>pFQ12</name>
</geneLocation>
<evidence type="ECO:0000256" key="1">
    <source>
        <dbReference type="SAM" id="MobiDB-lite"/>
    </source>
</evidence>
<feature type="compositionally biased region" description="Basic residues" evidence="1">
    <location>
        <begin position="1"/>
        <end position="28"/>
    </location>
</feature>
<name>Q9AEY9_9ACTN</name>
<feature type="compositionally biased region" description="Low complexity" evidence="1">
    <location>
        <begin position="179"/>
        <end position="201"/>
    </location>
</feature>
<keyword evidence="2" id="KW-0614">Plasmid</keyword>
<feature type="compositionally biased region" description="Low complexity" evidence="1">
    <location>
        <begin position="300"/>
        <end position="318"/>
    </location>
</feature>
<protein>
    <submittedName>
        <fullName evidence="2">Uncharacterized protein</fullName>
    </submittedName>
</protein>
<proteinExistence type="predicted"/>
<dbReference type="EMBL" id="AY027524">
    <property type="protein sequence ID" value="AAK20165.1"/>
    <property type="molecule type" value="Genomic_DNA"/>
</dbReference>
<feature type="compositionally biased region" description="Basic and acidic residues" evidence="1">
    <location>
        <begin position="81"/>
        <end position="98"/>
    </location>
</feature>
<feature type="compositionally biased region" description="Low complexity" evidence="1">
    <location>
        <begin position="212"/>
        <end position="241"/>
    </location>
</feature>
<feature type="region of interest" description="Disordered" evidence="1">
    <location>
        <begin position="294"/>
        <end position="353"/>
    </location>
</feature>
<sequence>MPPRVRHQQIQHGRGRRPLLHRRRHGQRLRGDPGGHRDTAPPARRAAACRARHARACARATNRPHSAEWYRTRPAGTRSEQPSRPHTGRDAARRDRFRSPPARPWHCGEQYRRSRAACRAVGGTTTVQPSRAHSRATGTRPTATSTASPATSSVIGSVAASSARSRPVSPPYTPSGAYGTVTGCPSTTSTTGTIASAAHSARTGQAAHTRRAAPTTTAPSTPAASSWPSSPASSSASAASANRAGQSAHGRGAPSTTARNTGTDHDGNASNSYGSTARISAWTGIVGAVIATRPCRSRSRPSAAAPHPGPAATSATTGHPRHRGQRGAAPGAVGHAASQVDLRCRSAQAPGRR</sequence>
<accession>Q9AEY9</accession>
<feature type="region of interest" description="Disordered" evidence="1">
    <location>
        <begin position="1"/>
        <end position="274"/>
    </location>
</feature>
<evidence type="ECO:0000313" key="2">
    <source>
        <dbReference type="EMBL" id="AAK20165.1"/>
    </source>
</evidence>
<feature type="compositionally biased region" description="Low complexity" evidence="1">
    <location>
        <begin position="40"/>
        <end position="49"/>
    </location>
</feature>
<reference evidence="2" key="1">
    <citation type="journal article" date="2001" name="Can. J. Microbiol.">
        <title>Analysis of pFQ12, a 22.4-kb Frankia plasmid.</title>
        <authorList>
            <person name="John T.R."/>
            <person name="Rice J.M."/>
            <person name="Johnson J.D."/>
        </authorList>
    </citation>
    <scope>NUCLEOTIDE SEQUENCE</scope>
    <source>
        <strain evidence="2">CpI1</strain>
        <plasmid evidence="2">pFQ12</plasmid>
    </source>
</reference>
<organism evidence="2">
    <name type="scientific">Frankia torreyi</name>
    <dbReference type="NCBI Taxonomy" id="1856"/>
    <lineage>
        <taxon>Bacteria</taxon>
        <taxon>Bacillati</taxon>
        <taxon>Actinomycetota</taxon>
        <taxon>Actinomycetes</taxon>
        <taxon>Frankiales</taxon>
        <taxon>Frankiaceae</taxon>
        <taxon>Frankia</taxon>
    </lineage>
</organism>
<feature type="compositionally biased region" description="Low complexity" evidence="1">
    <location>
        <begin position="135"/>
        <end position="167"/>
    </location>
</feature>